<keyword evidence="1" id="KW-0560">Oxidoreductase</keyword>
<name>A0A411E912_9FLAO</name>
<dbReference type="OrthoDB" id="933561at2"/>
<evidence type="ECO:0000313" key="2">
    <source>
        <dbReference type="Proteomes" id="UP000290889"/>
    </source>
</evidence>
<dbReference type="GO" id="GO:0016702">
    <property type="term" value="F:oxidoreductase activity, acting on single donors with incorporation of molecular oxygen, incorporation of two atoms of oxygen"/>
    <property type="evidence" value="ECO:0007669"/>
    <property type="project" value="InterPro"/>
</dbReference>
<organism evidence="1 2">
    <name type="scientific">Muriicola soli</name>
    <dbReference type="NCBI Taxonomy" id="2507538"/>
    <lineage>
        <taxon>Bacteria</taxon>
        <taxon>Pseudomonadati</taxon>
        <taxon>Bacteroidota</taxon>
        <taxon>Flavobacteriia</taxon>
        <taxon>Flavobacteriales</taxon>
        <taxon>Flavobacteriaceae</taxon>
        <taxon>Muriicola</taxon>
    </lineage>
</organism>
<dbReference type="PROSITE" id="PS51257">
    <property type="entry name" value="PROKAR_LIPOPROTEIN"/>
    <property type="match status" value="1"/>
</dbReference>
<dbReference type="Proteomes" id="UP000290889">
    <property type="component" value="Chromosome"/>
</dbReference>
<dbReference type="RefSeq" id="WP_129603577.1">
    <property type="nucleotide sequence ID" value="NZ_CP035544.1"/>
</dbReference>
<keyword evidence="1" id="KW-0223">Dioxygenase</keyword>
<dbReference type="InterPro" id="IPR015889">
    <property type="entry name" value="Intradiol_dOase_core"/>
</dbReference>
<dbReference type="KEGG" id="mur:EQY75_05470"/>
<dbReference type="PANTHER" id="PTHR33711">
    <property type="entry name" value="DIOXYGENASE, PUTATIVE (AFU_ORTHOLOGUE AFUA_2G02910)-RELATED"/>
    <property type="match status" value="1"/>
</dbReference>
<evidence type="ECO:0000313" key="1">
    <source>
        <dbReference type="EMBL" id="QBA64033.1"/>
    </source>
</evidence>
<gene>
    <name evidence="1" type="ORF">EQY75_05470</name>
</gene>
<proteinExistence type="predicted"/>
<dbReference type="InterPro" id="IPR050770">
    <property type="entry name" value="Intradiol_RC_Dioxygenase"/>
</dbReference>
<protein>
    <submittedName>
        <fullName evidence="1">Intradiol ring-cleavage dioxygenase</fullName>
    </submittedName>
</protein>
<dbReference type="Gene3D" id="2.60.130.10">
    <property type="entry name" value="Aromatic compound dioxygenase"/>
    <property type="match status" value="1"/>
</dbReference>
<dbReference type="SUPFAM" id="SSF49482">
    <property type="entry name" value="Aromatic compound dioxygenase"/>
    <property type="match status" value="1"/>
</dbReference>
<keyword evidence="2" id="KW-1185">Reference proteome</keyword>
<dbReference type="PANTHER" id="PTHR33711:SF9">
    <property type="entry name" value="PROTOCATECHUATE 3,4-DIOXYGENASE ALPHA CHAIN"/>
    <property type="match status" value="1"/>
</dbReference>
<reference evidence="1 2" key="1">
    <citation type="submission" date="2019-01" db="EMBL/GenBank/DDBJ databases">
        <title>Muriicola soli sp. nov., isolated from soil.</title>
        <authorList>
            <person name="Kang H.J."/>
            <person name="Kim S.B."/>
        </authorList>
    </citation>
    <scope>NUCLEOTIDE SEQUENCE [LARGE SCALE GENOMIC DNA]</scope>
    <source>
        <strain evidence="1 2">MMS17-SY002</strain>
    </source>
</reference>
<dbReference type="GO" id="GO:0005506">
    <property type="term" value="F:iron ion binding"/>
    <property type="evidence" value="ECO:0007669"/>
    <property type="project" value="InterPro"/>
</dbReference>
<dbReference type="AlphaFoldDB" id="A0A411E912"/>
<accession>A0A411E912</accession>
<dbReference type="EMBL" id="CP035544">
    <property type="protein sequence ID" value="QBA64033.1"/>
    <property type="molecule type" value="Genomic_DNA"/>
</dbReference>
<sequence>MKNSLLSVLMVFLFIFSCRPQNKEEKISLVGGPCEGCEAIYEYGNRQLTPTDTLPDFFKTEPKLKISGIVYKSDGKTPASDVILYVYQTNREGIYPKKGNEKGWARRDGYIRGWVKTGKNGQYTFYTFRPASYPNRSEPEHIHITLKEQGINEYYIDAFVFDDDTLLTAERRTALTNRGGSGIVRPVLQNGIYTADRDIILGLNIPDYEE</sequence>